<keyword evidence="4 6" id="KW-0274">FAD</keyword>
<keyword evidence="12" id="KW-1185">Reference proteome</keyword>
<dbReference type="EMBL" id="JAPWIS010000011">
    <property type="protein sequence ID" value="MCZ4586312.1"/>
    <property type="molecule type" value="Genomic_DNA"/>
</dbReference>
<dbReference type="Pfam" id="PF02771">
    <property type="entry name" value="Acyl-CoA_dh_N"/>
    <property type="match status" value="1"/>
</dbReference>
<evidence type="ECO:0000313" key="12">
    <source>
        <dbReference type="Proteomes" id="UP001066327"/>
    </source>
</evidence>
<dbReference type="GO" id="GO:0050660">
    <property type="term" value="F:flavin adenine dinucleotide binding"/>
    <property type="evidence" value="ECO:0007669"/>
    <property type="project" value="InterPro"/>
</dbReference>
<dbReference type="InterPro" id="IPR037069">
    <property type="entry name" value="AcylCoA_DH/ox_N_sf"/>
</dbReference>
<reference evidence="11" key="2">
    <citation type="submission" date="2023-07" db="EMBL/GenBank/DDBJ databases">
        <title>Genomic analysis of Rhodococcus opacus VOC-14 with glycol ethers degradation activity.</title>
        <authorList>
            <person name="Narkevich D.A."/>
            <person name="Hlushen A.M."/>
            <person name="Akhremchuk A.E."/>
            <person name="Sikolenko M.A."/>
            <person name="Valentovich L.N."/>
        </authorList>
    </citation>
    <scope>NUCLEOTIDE SEQUENCE</scope>
    <source>
        <strain evidence="11">VOC-14</strain>
    </source>
</reference>
<dbReference type="PROSITE" id="PS00072">
    <property type="entry name" value="ACYL_COA_DH_1"/>
    <property type="match status" value="1"/>
</dbReference>
<dbReference type="Gene3D" id="1.20.140.10">
    <property type="entry name" value="Butyryl-CoA Dehydrogenase, subunit A, domain 3"/>
    <property type="match status" value="1"/>
</dbReference>
<dbReference type="InterPro" id="IPR009100">
    <property type="entry name" value="AcylCoA_DH/oxidase_NM_dom_sf"/>
</dbReference>
<dbReference type="InterPro" id="IPR013786">
    <property type="entry name" value="AcylCoA_DH/ox_N"/>
</dbReference>
<dbReference type="SUPFAM" id="SSF47203">
    <property type="entry name" value="Acyl-CoA dehydrogenase C-terminal domain-like"/>
    <property type="match status" value="1"/>
</dbReference>
<dbReference type="GO" id="GO:0003995">
    <property type="term" value="F:acyl-CoA dehydrogenase activity"/>
    <property type="evidence" value="ECO:0007669"/>
    <property type="project" value="InterPro"/>
</dbReference>
<gene>
    <name evidence="10" type="ORF">O4328_21940</name>
    <name evidence="11" type="ORF">Q5707_22880</name>
</gene>
<dbReference type="Pfam" id="PF00441">
    <property type="entry name" value="Acyl-CoA_dh_1"/>
    <property type="match status" value="1"/>
</dbReference>
<dbReference type="Gene3D" id="2.40.110.10">
    <property type="entry name" value="Butyryl-CoA Dehydrogenase, subunit A, domain 2"/>
    <property type="match status" value="1"/>
</dbReference>
<dbReference type="Proteomes" id="UP001066327">
    <property type="component" value="Unassembled WGS sequence"/>
</dbReference>
<evidence type="ECO:0000256" key="3">
    <source>
        <dbReference type="ARBA" id="ARBA00022630"/>
    </source>
</evidence>
<proteinExistence type="inferred from homology"/>
<reference evidence="10" key="1">
    <citation type="submission" date="2022-12" db="EMBL/GenBank/DDBJ databases">
        <authorList>
            <person name="Krivoruchko A.V."/>
            <person name="Elkin A."/>
        </authorList>
    </citation>
    <scope>NUCLEOTIDE SEQUENCE</scope>
    <source>
        <strain evidence="10">IEGM 249</strain>
    </source>
</reference>
<keyword evidence="3 6" id="KW-0285">Flavoprotein</keyword>
<evidence type="ECO:0000256" key="5">
    <source>
        <dbReference type="ARBA" id="ARBA00023002"/>
    </source>
</evidence>
<feature type="domain" description="Acyl-CoA dehydrogenase/oxidase N-terminal" evidence="9">
    <location>
        <begin position="8"/>
        <end position="119"/>
    </location>
</feature>
<comment type="cofactor">
    <cofactor evidence="1 6">
        <name>FAD</name>
        <dbReference type="ChEBI" id="CHEBI:57692"/>
    </cofactor>
</comment>
<accession>A0AAX3Y618</accession>
<dbReference type="InterPro" id="IPR006089">
    <property type="entry name" value="Acyl-CoA_DH_CS"/>
</dbReference>
<dbReference type="PANTHER" id="PTHR43884:SF12">
    <property type="entry name" value="ISOVALERYL-COA DEHYDROGENASE, MITOCHONDRIAL-RELATED"/>
    <property type="match status" value="1"/>
</dbReference>
<dbReference type="PANTHER" id="PTHR43884">
    <property type="entry name" value="ACYL-COA DEHYDROGENASE"/>
    <property type="match status" value="1"/>
</dbReference>
<evidence type="ECO:0000256" key="4">
    <source>
        <dbReference type="ARBA" id="ARBA00022827"/>
    </source>
</evidence>
<evidence type="ECO:0000256" key="2">
    <source>
        <dbReference type="ARBA" id="ARBA00009347"/>
    </source>
</evidence>
<dbReference type="RefSeq" id="WP_133984286.1">
    <property type="nucleotide sequence ID" value="NZ_CP110469.1"/>
</dbReference>
<dbReference type="AlphaFoldDB" id="A0AAX3Y618"/>
<evidence type="ECO:0000313" key="13">
    <source>
        <dbReference type="Proteomes" id="UP001231166"/>
    </source>
</evidence>
<comment type="similarity">
    <text evidence="2 6">Belongs to the acyl-CoA dehydrogenase family.</text>
</comment>
<evidence type="ECO:0000259" key="7">
    <source>
        <dbReference type="Pfam" id="PF00441"/>
    </source>
</evidence>
<dbReference type="EMBL" id="CP130953">
    <property type="protein sequence ID" value="WLF44766.1"/>
    <property type="molecule type" value="Genomic_DNA"/>
</dbReference>
<dbReference type="InterPro" id="IPR036250">
    <property type="entry name" value="AcylCo_DH-like_C"/>
</dbReference>
<feature type="domain" description="Acyl-CoA oxidase/dehydrogenase middle" evidence="8">
    <location>
        <begin position="123"/>
        <end position="218"/>
    </location>
</feature>
<dbReference type="InterPro" id="IPR006091">
    <property type="entry name" value="Acyl-CoA_Oxase/DH_mid-dom"/>
</dbReference>
<feature type="domain" description="Acyl-CoA dehydrogenase/oxidase C-terminal" evidence="7">
    <location>
        <begin position="230"/>
        <end position="371"/>
    </location>
</feature>
<evidence type="ECO:0000259" key="9">
    <source>
        <dbReference type="Pfam" id="PF02771"/>
    </source>
</evidence>
<organism evidence="11 13">
    <name type="scientific">Rhodococcus opacus</name>
    <name type="common">Nocardia opaca</name>
    <dbReference type="NCBI Taxonomy" id="37919"/>
    <lineage>
        <taxon>Bacteria</taxon>
        <taxon>Bacillati</taxon>
        <taxon>Actinomycetota</taxon>
        <taxon>Actinomycetes</taxon>
        <taxon>Mycobacteriales</taxon>
        <taxon>Nocardiaceae</taxon>
        <taxon>Rhodococcus</taxon>
    </lineage>
</organism>
<dbReference type="Proteomes" id="UP001231166">
    <property type="component" value="Chromosome"/>
</dbReference>
<evidence type="ECO:0000259" key="8">
    <source>
        <dbReference type="Pfam" id="PF02770"/>
    </source>
</evidence>
<dbReference type="SUPFAM" id="SSF56645">
    <property type="entry name" value="Acyl-CoA dehydrogenase NM domain-like"/>
    <property type="match status" value="1"/>
</dbReference>
<evidence type="ECO:0000313" key="10">
    <source>
        <dbReference type="EMBL" id="MCZ4586312.1"/>
    </source>
</evidence>
<evidence type="ECO:0000256" key="1">
    <source>
        <dbReference type="ARBA" id="ARBA00001974"/>
    </source>
</evidence>
<dbReference type="InterPro" id="IPR046373">
    <property type="entry name" value="Acyl-CoA_Oxase/DH_mid-dom_sf"/>
</dbReference>
<evidence type="ECO:0000256" key="6">
    <source>
        <dbReference type="RuleBase" id="RU362125"/>
    </source>
</evidence>
<evidence type="ECO:0000313" key="11">
    <source>
        <dbReference type="EMBL" id="WLF44766.1"/>
    </source>
</evidence>
<sequence>MRREIFSKKHDSFRTVVRRFVDEHIAPEYDLWEKNGRPSRRFWRAAGELGILGIGVPPEHGGTPDTTFTHSVVVTEEIQRQFFAVGGLRVQTDICMSYFLHYADEQQKQWWLPKLTNGEYVAALGLSEPGSGSDLKSMSTRAERVGDHYVINGAKTFISNGASADLVILAVKTDPSAGRHGISLIVVDTTLEGFERGRSLDKLGLKAQDLAELSFTNVRVPVEDRLGEENRGFEYLMSNLAQERLSIAVNSQAAASAALDHTVELLAGTSPSQHTKFELAACVAEIASGQALADRALAELENGTLSPADAATTKLYCTELQGRVVDRCLQQLGTAGYTRECNIGRAYLDGRVSRIYGGSSEIMKVIISQTLAL</sequence>
<protein>
    <submittedName>
        <fullName evidence="11">Acyl-CoA dehydrogenase family protein</fullName>
    </submittedName>
</protein>
<keyword evidence="5 6" id="KW-0560">Oxidoreductase</keyword>
<dbReference type="Gene3D" id="1.10.540.10">
    <property type="entry name" value="Acyl-CoA dehydrogenase/oxidase, N-terminal domain"/>
    <property type="match status" value="1"/>
</dbReference>
<dbReference type="InterPro" id="IPR009075">
    <property type="entry name" value="AcylCo_DH/oxidase_C"/>
</dbReference>
<name>A0AAX3Y618_RHOOP</name>
<dbReference type="Pfam" id="PF02770">
    <property type="entry name" value="Acyl-CoA_dh_M"/>
    <property type="match status" value="1"/>
</dbReference>
<dbReference type="FunFam" id="2.40.110.10:FF:000001">
    <property type="entry name" value="Acyl-CoA dehydrogenase, mitochondrial"/>
    <property type="match status" value="1"/>
</dbReference>